<accession>A0A2A6B8Z0</accession>
<accession>A0A8R1Y3S6</accession>
<name>A0A2A6B8Z0_PRIPA</name>
<protein>
    <submittedName>
        <fullName evidence="1">Uncharacterized protein</fullName>
    </submittedName>
</protein>
<dbReference type="EnsemblMetazoa" id="PPA02856.1">
    <property type="protein sequence ID" value="PPA02856.1"/>
    <property type="gene ID" value="WBGene00092410"/>
</dbReference>
<organism evidence="1 2">
    <name type="scientific">Pristionchus pacificus</name>
    <name type="common">Parasitic nematode worm</name>
    <dbReference type="NCBI Taxonomy" id="54126"/>
    <lineage>
        <taxon>Eukaryota</taxon>
        <taxon>Metazoa</taxon>
        <taxon>Ecdysozoa</taxon>
        <taxon>Nematoda</taxon>
        <taxon>Chromadorea</taxon>
        <taxon>Rhabditida</taxon>
        <taxon>Rhabditina</taxon>
        <taxon>Diplogasteromorpha</taxon>
        <taxon>Diplogasteroidea</taxon>
        <taxon>Neodiplogasteridae</taxon>
        <taxon>Pristionchus</taxon>
    </lineage>
</organism>
<dbReference type="Proteomes" id="UP000005239">
    <property type="component" value="Unassembled WGS sequence"/>
</dbReference>
<evidence type="ECO:0000313" key="1">
    <source>
        <dbReference type="EnsemblMetazoa" id="PPA02856.1"/>
    </source>
</evidence>
<proteinExistence type="predicted"/>
<keyword evidence="2" id="KW-1185">Reference proteome</keyword>
<sequence>MLEDVRVWGLTFFCGWACDIMRGFRRNAGERGFYNVAVDGLTTAQLDNFLATIKRQCSKNVVIKEGFPWALSTN</sequence>
<reference evidence="1" key="2">
    <citation type="submission" date="2022-06" db="UniProtKB">
        <authorList>
            <consortium name="EnsemblMetazoa"/>
        </authorList>
    </citation>
    <scope>IDENTIFICATION</scope>
    <source>
        <strain evidence="1">PS312</strain>
    </source>
</reference>
<reference evidence="2" key="1">
    <citation type="journal article" date="2008" name="Nat. Genet.">
        <title>The Pristionchus pacificus genome provides a unique perspective on nematode lifestyle and parasitism.</title>
        <authorList>
            <person name="Dieterich C."/>
            <person name="Clifton S.W."/>
            <person name="Schuster L.N."/>
            <person name="Chinwalla A."/>
            <person name="Delehaunty K."/>
            <person name="Dinkelacker I."/>
            <person name="Fulton L."/>
            <person name="Fulton R."/>
            <person name="Godfrey J."/>
            <person name="Minx P."/>
            <person name="Mitreva M."/>
            <person name="Roeseler W."/>
            <person name="Tian H."/>
            <person name="Witte H."/>
            <person name="Yang S.P."/>
            <person name="Wilson R.K."/>
            <person name="Sommer R.J."/>
        </authorList>
    </citation>
    <scope>NUCLEOTIDE SEQUENCE [LARGE SCALE GENOMIC DNA]</scope>
    <source>
        <strain evidence="2">PS312</strain>
    </source>
</reference>
<dbReference type="AlphaFoldDB" id="A0A2A6B8Z0"/>
<gene>
    <name evidence="1" type="primary">WBGene00092410</name>
</gene>
<evidence type="ECO:0000313" key="2">
    <source>
        <dbReference type="Proteomes" id="UP000005239"/>
    </source>
</evidence>